<dbReference type="EMBL" id="BPLR01002001">
    <property type="protein sequence ID" value="GIX68803.1"/>
    <property type="molecule type" value="Genomic_DNA"/>
</dbReference>
<dbReference type="Proteomes" id="UP001054945">
    <property type="component" value="Unassembled WGS sequence"/>
</dbReference>
<evidence type="ECO:0000313" key="2">
    <source>
        <dbReference type="Proteomes" id="UP001054945"/>
    </source>
</evidence>
<gene>
    <name evidence="1" type="primary">AVEN_95935_1</name>
    <name evidence="1" type="ORF">CEXT_646391</name>
</gene>
<proteinExistence type="predicted"/>
<reference evidence="1 2" key="1">
    <citation type="submission" date="2021-06" db="EMBL/GenBank/DDBJ databases">
        <title>Caerostris extrusa draft genome.</title>
        <authorList>
            <person name="Kono N."/>
            <person name="Arakawa K."/>
        </authorList>
    </citation>
    <scope>NUCLEOTIDE SEQUENCE [LARGE SCALE GENOMIC DNA]</scope>
</reference>
<comment type="caution">
    <text evidence="1">The sequence shown here is derived from an EMBL/GenBank/DDBJ whole genome shotgun (WGS) entry which is preliminary data.</text>
</comment>
<organism evidence="1 2">
    <name type="scientific">Caerostris extrusa</name>
    <name type="common">Bark spider</name>
    <name type="synonym">Caerostris bankana</name>
    <dbReference type="NCBI Taxonomy" id="172846"/>
    <lineage>
        <taxon>Eukaryota</taxon>
        <taxon>Metazoa</taxon>
        <taxon>Ecdysozoa</taxon>
        <taxon>Arthropoda</taxon>
        <taxon>Chelicerata</taxon>
        <taxon>Arachnida</taxon>
        <taxon>Araneae</taxon>
        <taxon>Araneomorphae</taxon>
        <taxon>Entelegynae</taxon>
        <taxon>Araneoidea</taxon>
        <taxon>Araneidae</taxon>
        <taxon>Caerostris</taxon>
    </lineage>
</organism>
<name>A0AAV4M8Q9_CAEEX</name>
<evidence type="ECO:0000313" key="1">
    <source>
        <dbReference type="EMBL" id="GIX68803.1"/>
    </source>
</evidence>
<dbReference type="AlphaFoldDB" id="A0AAV4M8Q9"/>
<sequence>MPPKLHSGSKDICVRQRVDPPAIKFQPFISPATKIAFWIKRFVYDIPLQSNNSLGVSKLMGKRGKPPGGCVMKSIKLEISYTSSFLPWISEGLATYSNQKKADMPFMYDLENGNALVPFPRRHVTDCIDACVKQGPLSSACVLQRAAGVCGRHKL</sequence>
<protein>
    <submittedName>
        <fullName evidence="1">Uncharacterized protein</fullName>
    </submittedName>
</protein>
<accession>A0AAV4M8Q9</accession>
<keyword evidence="2" id="KW-1185">Reference proteome</keyword>